<keyword evidence="2" id="KW-0575">Peroxidase</keyword>
<dbReference type="InterPro" id="IPR003779">
    <property type="entry name" value="CMD-like"/>
</dbReference>
<dbReference type="GO" id="GO:0051920">
    <property type="term" value="F:peroxiredoxin activity"/>
    <property type="evidence" value="ECO:0007669"/>
    <property type="project" value="InterPro"/>
</dbReference>
<dbReference type="STRING" id="29534.SAMN05444366_1776"/>
<keyword evidence="3" id="KW-1185">Reference proteome</keyword>
<accession>A0A1M7DZN5</accession>
<dbReference type="NCBIfam" id="TIGR00778">
    <property type="entry name" value="ahpD_dom"/>
    <property type="match status" value="1"/>
</dbReference>
<organism evidence="2 3">
    <name type="scientific">Flavobacterium saccharophilum</name>
    <dbReference type="NCBI Taxonomy" id="29534"/>
    <lineage>
        <taxon>Bacteria</taxon>
        <taxon>Pseudomonadati</taxon>
        <taxon>Bacteroidota</taxon>
        <taxon>Flavobacteriia</taxon>
        <taxon>Flavobacteriales</taxon>
        <taxon>Flavobacteriaceae</taxon>
        <taxon>Flavobacterium</taxon>
    </lineage>
</organism>
<dbReference type="InterPro" id="IPR029032">
    <property type="entry name" value="AhpD-like"/>
</dbReference>
<dbReference type="SUPFAM" id="SSF69118">
    <property type="entry name" value="AhpD-like"/>
    <property type="match status" value="1"/>
</dbReference>
<evidence type="ECO:0000313" key="2">
    <source>
        <dbReference type="EMBL" id="SHL84926.1"/>
    </source>
</evidence>
<dbReference type="Pfam" id="PF02627">
    <property type="entry name" value="CMD"/>
    <property type="match status" value="1"/>
</dbReference>
<sequence>MENRINIHEKGQNALKTLYPIGGYLKKSPLEQSLIELVLFRVSQINQCAYCLDMHYKDARDKGETEQRLYGLSAWREAGYYTNRERAAFAWAEALTKCEVNDSVYNETAKEFSEQELIDLTLAITNINTWNRINLAFPNEPGTYKVGQFG</sequence>
<proteinExistence type="predicted"/>
<dbReference type="EMBL" id="FRBY01000002">
    <property type="protein sequence ID" value="SHL84926.1"/>
    <property type="molecule type" value="Genomic_DNA"/>
</dbReference>
<evidence type="ECO:0000313" key="3">
    <source>
        <dbReference type="Proteomes" id="UP000184121"/>
    </source>
</evidence>
<dbReference type="AlphaFoldDB" id="A0A1M7DZN5"/>
<name>A0A1M7DZN5_9FLAO</name>
<protein>
    <submittedName>
        <fullName evidence="2">Alkylhydroperoxidase AhpD family core domain-containing protein</fullName>
    </submittedName>
</protein>
<reference evidence="3" key="1">
    <citation type="submission" date="2016-11" db="EMBL/GenBank/DDBJ databases">
        <authorList>
            <person name="Varghese N."/>
            <person name="Submissions S."/>
        </authorList>
    </citation>
    <scope>NUCLEOTIDE SEQUENCE [LARGE SCALE GENOMIC DNA]</scope>
    <source>
        <strain evidence="3">DSM 1811</strain>
    </source>
</reference>
<dbReference type="OrthoDB" id="9801997at2"/>
<keyword evidence="2" id="KW-0560">Oxidoreductase</keyword>
<dbReference type="Proteomes" id="UP000184121">
    <property type="component" value="Unassembled WGS sequence"/>
</dbReference>
<feature type="domain" description="Carboxymuconolactone decarboxylase-like" evidence="1">
    <location>
        <begin position="25"/>
        <end position="94"/>
    </location>
</feature>
<dbReference type="Gene3D" id="1.20.1290.10">
    <property type="entry name" value="AhpD-like"/>
    <property type="match status" value="1"/>
</dbReference>
<dbReference type="InterPro" id="IPR004675">
    <property type="entry name" value="AhpD_core"/>
</dbReference>
<dbReference type="PANTHER" id="PTHR34846">
    <property type="entry name" value="4-CARBOXYMUCONOLACTONE DECARBOXYLASE FAMILY PROTEIN (AFU_ORTHOLOGUE AFUA_6G11590)"/>
    <property type="match status" value="1"/>
</dbReference>
<gene>
    <name evidence="2" type="ORF">SAMN05444366_1776</name>
</gene>
<evidence type="ECO:0000259" key="1">
    <source>
        <dbReference type="Pfam" id="PF02627"/>
    </source>
</evidence>
<dbReference type="RefSeq" id="WP_072971180.1">
    <property type="nucleotide sequence ID" value="NZ_FRBY01000002.1"/>
</dbReference>
<dbReference type="PANTHER" id="PTHR34846:SF10">
    <property type="entry name" value="CYTOPLASMIC PROTEIN"/>
    <property type="match status" value="1"/>
</dbReference>